<reference evidence="3" key="1">
    <citation type="submission" date="2017-02" db="UniProtKB">
        <authorList>
            <consortium name="WormBaseParasite"/>
        </authorList>
    </citation>
    <scope>IDENTIFICATION</scope>
</reference>
<dbReference type="AlphaFoldDB" id="A0A0R3X7Z1"/>
<organism evidence="3">
    <name type="scientific">Hydatigena taeniaeformis</name>
    <name type="common">Feline tapeworm</name>
    <name type="synonym">Taenia taeniaeformis</name>
    <dbReference type="NCBI Taxonomy" id="6205"/>
    <lineage>
        <taxon>Eukaryota</taxon>
        <taxon>Metazoa</taxon>
        <taxon>Spiralia</taxon>
        <taxon>Lophotrochozoa</taxon>
        <taxon>Platyhelminthes</taxon>
        <taxon>Cestoda</taxon>
        <taxon>Eucestoda</taxon>
        <taxon>Cyclophyllidea</taxon>
        <taxon>Taeniidae</taxon>
        <taxon>Hydatigera</taxon>
    </lineage>
</organism>
<dbReference type="Proteomes" id="UP000274429">
    <property type="component" value="Unassembled WGS sequence"/>
</dbReference>
<keyword evidence="2" id="KW-1185">Reference proteome</keyword>
<protein>
    <submittedName>
        <fullName evidence="3">FAR1 domain-containing protein</fullName>
    </submittedName>
</protein>
<dbReference type="EMBL" id="UYWX01020960">
    <property type="protein sequence ID" value="VDM34536.1"/>
    <property type="molecule type" value="Genomic_DNA"/>
</dbReference>
<evidence type="ECO:0000313" key="3">
    <source>
        <dbReference type="WBParaSite" id="TTAC_0000966601-mRNA-1"/>
    </source>
</evidence>
<name>A0A0R3X7Z1_HYDTA</name>
<reference evidence="1 2" key="2">
    <citation type="submission" date="2018-11" db="EMBL/GenBank/DDBJ databases">
        <authorList>
            <consortium name="Pathogen Informatics"/>
        </authorList>
    </citation>
    <scope>NUCLEOTIDE SEQUENCE [LARGE SCALE GENOMIC DNA]</scope>
</reference>
<dbReference type="OrthoDB" id="6252446at2759"/>
<dbReference type="WBParaSite" id="TTAC_0000966601-mRNA-1">
    <property type="protein sequence ID" value="TTAC_0000966601-mRNA-1"/>
    <property type="gene ID" value="TTAC_0000966601"/>
</dbReference>
<evidence type="ECO:0000313" key="1">
    <source>
        <dbReference type="EMBL" id="VDM34536.1"/>
    </source>
</evidence>
<gene>
    <name evidence="1" type="ORF">TTAC_LOCUS9651</name>
</gene>
<sequence length="208" mass="24103">MPIVEALEPDPEFAMTFKNLFDTVHFRSFAQLQEQFTRFYEITGACYIRRHTTKLPHNHADCGTCVYRRLTLECKHSGTFRSRSTRGVSRKSKMINCPSRMNFIYDNGFLRLLNYNLRHNHLLSPVAIPRNEPCNVVPKRRSHLRHPSSKYEDRVPPEIAPNAFWQTEPALVSGTSDEINPLVAVSSELPLHSSKLRQLMSEMRDRSC</sequence>
<accession>A0A0R3X7Z1</accession>
<proteinExistence type="predicted"/>
<evidence type="ECO:0000313" key="2">
    <source>
        <dbReference type="Proteomes" id="UP000274429"/>
    </source>
</evidence>